<organism evidence="1 2">
    <name type="scientific">Xenopus laevis</name>
    <name type="common">African clawed frog</name>
    <dbReference type="NCBI Taxonomy" id="8355"/>
    <lineage>
        <taxon>Eukaryota</taxon>
        <taxon>Metazoa</taxon>
        <taxon>Chordata</taxon>
        <taxon>Craniata</taxon>
        <taxon>Vertebrata</taxon>
        <taxon>Euteleostomi</taxon>
        <taxon>Amphibia</taxon>
        <taxon>Batrachia</taxon>
        <taxon>Anura</taxon>
        <taxon>Pipoidea</taxon>
        <taxon>Pipidae</taxon>
        <taxon>Xenopodinae</taxon>
        <taxon>Xenopus</taxon>
        <taxon>Xenopus</taxon>
    </lineage>
</organism>
<proteinExistence type="predicted"/>
<dbReference type="AlphaFoldDB" id="A0A974H5X8"/>
<dbReference type="Proteomes" id="UP000694892">
    <property type="component" value="Chromosome 8S"/>
</dbReference>
<evidence type="ECO:0000313" key="1">
    <source>
        <dbReference type="EMBL" id="OCT65735.1"/>
    </source>
</evidence>
<protein>
    <submittedName>
        <fullName evidence="1">Uncharacterized protein</fullName>
    </submittedName>
</protein>
<dbReference type="EMBL" id="CM004481">
    <property type="protein sequence ID" value="OCT65735.1"/>
    <property type="molecule type" value="Genomic_DNA"/>
</dbReference>
<reference evidence="2" key="1">
    <citation type="journal article" date="2016" name="Nature">
        <title>Genome evolution in the allotetraploid frog Xenopus laevis.</title>
        <authorList>
            <person name="Session A.M."/>
            <person name="Uno Y."/>
            <person name="Kwon T."/>
            <person name="Chapman J.A."/>
            <person name="Toyoda A."/>
            <person name="Takahashi S."/>
            <person name="Fukui A."/>
            <person name="Hikosaka A."/>
            <person name="Suzuki A."/>
            <person name="Kondo M."/>
            <person name="van Heeringen S.J."/>
            <person name="Quigley I."/>
            <person name="Heinz S."/>
            <person name="Ogino H."/>
            <person name="Ochi H."/>
            <person name="Hellsten U."/>
            <person name="Lyons J.B."/>
            <person name="Simakov O."/>
            <person name="Putnam N."/>
            <person name="Stites J."/>
            <person name="Kuroki Y."/>
            <person name="Tanaka T."/>
            <person name="Michiue T."/>
            <person name="Watanabe M."/>
            <person name="Bogdanovic O."/>
            <person name="Lister R."/>
            <person name="Georgiou G."/>
            <person name="Paranjpe S.S."/>
            <person name="van Kruijsbergen I."/>
            <person name="Shu S."/>
            <person name="Carlson J."/>
            <person name="Kinoshita T."/>
            <person name="Ohta Y."/>
            <person name="Mawaribuchi S."/>
            <person name="Jenkins J."/>
            <person name="Grimwood J."/>
            <person name="Schmutz J."/>
            <person name="Mitros T."/>
            <person name="Mozaffari S.V."/>
            <person name="Suzuki Y."/>
            <person name="Haramoto Y."/>
            <person name="Yamamoto T.S."/>
            <person name="Takagi C."/>
            <person name="Heald R."/>
            <person name="Miller K."/>
            <person name="Haudenschild C."/>
            <person name="Kitzman J."/>
            <person name="Nakayama T."/>
            <person name="Izutsu Y."/>
            <person name="Robert J."/>
            <person name="Fortriede J."/>
            <person name="Burns K."/>
            <person name="Lotay V."/>
            <person name="Karimi K."/>
            <person name="Yasuoka Y."/>
            <person name="Dichmann D.S."/>
            <person name="Flajnik M.F."/>
            <person name="Houston D.W."/>
            <person name="Shendure J."/>
            <person name="DuPasquier L."/>
            <person name="Vize P.D."/>
            <person name="Zorn A.M."/>
            <person name="Ito M."/>
            <person name="Marcotte E.M."/>
            <person name="Wallingford J.B."/>
            <person name="Ito Y."/>
            <person name="Asashima M."/>
            <person name="Ueno N."/>
            <person name="Matsuda Y."/>
            <person name="Veenstra G.J."/>
            <person name="Fujiyama A."/>
            <person name="Harland R.M."/>
            <person name="Taira M."/>
            <person name="Rokhsar D.S."/>
        </authorList>
    </citation>
    <scope>NUCLEOTIDE SEQUENCE [LARGE SCALE GENOMIC DNA]</scope>
    <source>
        <strain evidence="2">J</strain>
    </source>
</reference>
<gene>
    <name evidence="1" type="ORF">XELAEV_18041975mg</name>
</gene>
<evidence type="ECO:0000313" key="2">
    <source>
        <dbReference type="Proteomes" id="UP000694892"/>
    </source>
</evidence>
<accession>A0A974H5X8</accession>
<name>A0A974H5X8_XENLA</name>
<sequence length="150" mass="16830">MDSNSDGSDSEAEGGKIIALIKKYFKGKVQEKGVEKTKESTQSMVPIGTADTYACAITATADHLPRKVRKDIEAGKFVDIYDITREAVQANEDGVKQEEKGKRSKTIFEWLKGFLVFASVYLERKPEQCLNIIKYIDTIIDTYLFYKGSS</sequence>